<dbReference type="AlphaFoldDB" id="A0A6J5DZV4"/>
<evidence type="ECO:0000256" key="6">
    <source>
        <dbReference type="SAM" id="MobiDB-lite"/>
    </source>
</evidence>
<evidence type="ECO:0000256" key="3">
    <source>
        <dbReference type="ARBA" id="ARBA00022777"/>
    </source>
</evidence>
<dbReference type="CDD" id="cd14014">
    <property type="entry name" value="STKc_PknB_like"/>
    <property type="match status" value="1"/>
</dbReference>
<keyword evidence="2 5" id="KW-0547">Nucleotide-binding</keyword>
<dbReference type="RefSeq" id="WP_175111694.1">
    <property type="nucleotide sequence ID" value="NZ_CADIKF010000021.1"/>
</dbReference>
<protein>
    <submittedName>
        <fullName evidence="8">Serine/threonine-protein kinase PknD</fullName>
        <ecNumber evidence="8">2.7.11.1</ecNumber>
    </submittedName>
</protein>
<dbReference type="PROSITE" id="PS50011">
    <property type="entry name" value="PROTEIN_KINASE_DOM"/>
    <property type="match status" value="1"/>
</dbReference>
<feature type="domain" description="Protein kinase" evidence="7">
    <location>
        <begin position="136"/>
        <end position="402"/>
    </location>
</feature>
<evidence type="ECO:0000313" key="8">
    <source>
        <dbReference type="EMBL" id="CAB3758781.1"/>
    </source>
</evidence>
<feature type="region of interest" description="Disordered" evidence="6">
    <location>
        <begin position="102"/>
        <end position="128"/>
    </location>
</feature>
<dbReference type="InterPro" id="IPR000719">
    <property type="entry name" value="Prot_kinase_dom"/>
</dbReference>
<dbReference type="Pfam" id="PF00069">
    <property type="entry name" value="Pkinase"/>
    <property type="match status" value="1"/>
</dbReference>
<dbReference type="GO" id="GO:0004674">
    <property type="term" value="F:protein serine/threonine kinase activity"/>
    <property type="evidence" value="ECO:0007669"/>
    <property type="project" value="UniProtKB-EC"/>
</dbReference>
<keyword evidence="1 8" id="KW-0808">Transferase</keyword>
<evidence type="ECO:0000259" key="7">
    <source>
        <dbReference type="PROSITE" id="PS50011"/>
    </source>
</evidence>
<evidence type="ECO:0000256" key="1">
    <source>
        <dbReference type="ARBA" id="ARBA00022679"/>
    </source>
</evidence>
<keyword evidence="3 8" id="KW-0418">Kinase</keyword>
<reference evidence="8 9" key="1">
    <citation type="submission" date="2020-04" db="EMBL/GenBank/DDBJ databases">
        <authorList>
            <person name="De Canck E."/>
        </authorList>
    </citation>
    <scope>NUCLEOTIDE SEQUENCE [LARGE SCALE GENOMIC DNA]</scope>
    <source>
        <strain evidence="8 9">LMG 29739</strain>
    </source>
</reference>
<accession>A0A6J5DZV4</accession>
<evidence type="ECO:0000256" key="2">
    <source>
        <dbReference type="ARBA" id="ARBA00022741"/>
    </source>
</evidence>
<name>A0A6J5DZV4_9BURK</name>
<feature type="compositionally biased region" description="Polar residues" evidence="6">
    <location>
        <begin position="107"/>
        <end position="121"/>
    </location>
</feature>
<dbReference type="Gene3D" id="3.30.200.20">
    <property type="entry name" value="Phosphorylase Kinase, domain 1"/>
    <property type="match status" value="1"/>
</dbReference>
<keyword evidence="4 5" id="KW-0067">ATP-binding</keyword>
<dbReference type="SUPFAM" id="SSF56112">
    <property type="entry name" value="Protein kinase-like (PK-like)"/>
    <property type="match status" value="1"/>
</dbReference>
<feature type="binding site" evidence="5">
    <location>
        <position position="171"/>
    </location>
    <ligand>
        <name>ATP</name>
        <dbReference type="ChEBI" id="CHEBI:30616"/>
    </ligand>
</feature>
<dbReference type="InterPro" id="IPR008271">
    <property type="entry name" value="Ser/Thr_kinase_AS"/>
</dbReference>
<sequence>MANLAHLIRDYQSGVLSHDAFVARLDSTLTTEGLGSARLLDILGEAHARTPLPADLHAEIRRRIEQLPVSNVATGGDETRVQTASGQGGTTVVDDSAALRVPPAPSSPSGTFGATLAQSASPDHVKGTGDTLNNRFVLEECLGVGGMGTVYKALDLRKLEASDRKPYVAIKVLNVQFRGNPKSLIALQREARKAQVLAHRNIVTVYDFDRDGAIVYLTMEYLSGKPLSQILRTPDFHGMPVGAALPIVRGMSAALAYAHERGFVHCDFKPANVFLTETGEVKVIDFGIARVFQRTEEENDATVFDPGSLGALTPAYASPEMLEHLEPDPRDDIYALGCITYELLTGRHPFERIAATQARAAHREPRRPDQLGARQWRALRAALSFDRATRTPSVARFVEGFCIDEPRAANGASGKGGGAFNALSGWPLKAGVAGLAVLIAAGVGVYRHRLSPVEQDADRQLSAASDTPVQRASQAAAVQAIAPAAPRAESPTPDQSSRAVPAPPPTLAMVAPLLAKLPCSALAASIDGRAVQLRGFVAQPGGIDKLKETVGTMPGVDALKLAVQPLGADTCEVLDEYAPYWARNWQTGHLAALRMHAPGAQLTEGDPLVVDVTTPGYDSYVNIDYYMLDGSVIHMVPGPRAKDNQAPAHYVATIGSAGDWIVSKPFGTELVVLLITPAPLFDSLRPESEARADYLHALDTRLRQIAAKVGQERIVADIVPITTRARGH</sequence>
<dbReference type="InterPro" id="IPR011009">
    <property type="entry name" value="Kinase-like_dom_sf"/>
</dbReference>
<dbReference type="Gene3D" id="1.10.510.10">
    <property type="entry name" value="Transferase(Phosphotransferase) domain 1"/>
    <property type="match status" value="1"/>
</dbReference>
<dbReference type="PANTHER" id="PTHR43289:SF6">
    <property type="entry name" value="SERINE_THREONINE-PROTEIN KINASE NEKL-3"/>
    <property type="match status" value="1"/>
</dbReference>
<dbReference type="PROSITE" id="PS00107">
    <property type="entry name" value="PROTEIN_KINASE_ATP"/>
    <property type="match status" value="1"/>
</dbReference>
<dbReference type="EC" id="2.7.11.1" evidence="8"/>
<dbReference type="EMBL" id="CADIKF010000021">
    <property type="protein sequence ID" value="CAB3758781.1"/>
    <property type="molecule type" value="Genomic_DNA"/>
</dbReference>
<dbReference type="PANTHER" id="PTHR43289">
    <property type="entry name" value="MITOGEN-ACTIVATED PROTEIN KINASE KINASE KINASE 20-RELATED"/>
    <property type="match status" value="1"/>
</dbReference>
<evidence type="ECO:0000256" key="4">
    <source>
        <dbReference type="ARBA" id="ARBA00022840"/>
    </source>
</evidence>
<dbReference type="Proteomes" id="UP000494329">
    <property type="component" value="Unassembled WGS sequence"/>
</dbReference>
<organism evidence="8 9">
    <name type="scientific">Paraburkholderia solisilvae</name>
    <dbReference type="NCBI Taxonomy" id="624376"/>
    <lineage>
        <taxon>Bacteria</taxon>
        <taxon>Pseudomonadati</taxon>
        <taxon>Pseudomonadota</taxon>
        <taxon>Betaproteobacteria</taxon>
        <taxon>Burkholderiales</taxon>
        <taxon>Burkholderiaceae</taxon>
        <taxon>Paraburkholderia</taxon>
    </lineage>
</organism>
<feature type="region of interest" description="Disordered" evidence="6">
    <location>
        <begin position="482"/>
        <end position="503"/>
    </location>
</feature>
<proteinExistence type="predicted"/>
<dbReference type="GO" id="GO:0005524">
    <property type="term" value="F:ATP binding"/>
    <property type="evidence" value="ECO:0007669"/>
    <property type="project" value="UniProtKB-UniRule"/>
</dbReference>
<evidence type="ECO:0000256" key="5">
    <source>
        <dbReference type="PROSITE-ProRule" id="PRU10141"/>
    </source>
</evidence>
<gene>
    <name evidence="8" type="primary">pknD_1</name>
    <name evidence="8" type="ORF">LMG29739_02990</name>
</gene>
<dbReference type="PROSITE" id="PS00108">
    <property type="entry name" value="PROTEIN_KINASE_ST"/>
    <property type="match status" value="1"/>
</dbReference>
<dbReference type="InterPro" id="IPR017441">
    <property type="entry name" value="Protein_kinase_ATP_BS"/>
</dbReference>
<evidence type="ECO:0000313" key="9">
    <source>
        <dbReference type="Proteomes" id="UP000494329"/>
    </source>
</evidence>
<keyword evidence="9" id="KW-1185">Reference proteome</keyword>